<dbReference type="WBParaSite" id="JU765_v2.g5300.t1">
    <property type="protein sequence ID" value="JU765_v2.g5300.t1"/>
    <property type="gene ID" value="JU765_v2.g5300"/>
</dbReference>
<name>A0AC34RB16_9BILA</name>
<organism evidence="1 2">
    <name type="scientific">Panagrolaimus sp. JU765</name>
    <dbReference type="NCBI Taxonomy" id="591449"/>
    <lineage>
        <taxon>Eukaryota</taxon>
        <taxon>Metazoa</taxon>
        <taxon>Ecdysozoa</taxon>
        <taxon>Nematoda</taxon>
        <taxon>Chromadorea</taxon>
        <taxon>Rhabditida</taxon>
        <taxon>Tylenchina</taxon>
        <taxon>Panagrolaimomorpha</taxon>
        <taxon>Panagrolaimoidea</taxon>
        <taxon>Panagrolaimidae</taxon>
        <taxon>Panagrolaimus</taxon>
    </lineage>
</organism>
<proteinExistence type="predicted"/>
<protein>
    <submittedName>
        <fullName evidence="2">Protein kinase C</fullName>
    </submittedName>
</protein>
<sequence length="167" mass="19509">MNDLRMNSVPYGSRDDLNEGSVDDSGLRMPTHKTVQNAPSAPLQGTESNDKNDFNNRSPPDDDINAESQNIPLQRIVMSKKQTKRPNNKVIREGWMVHYTDKHNMRKKHYWRLDTKSIVMYKDDQGSGYYKELPLSEILEVHVVHGDLKRELTHYFEIKTQNSKYFI</sequence>
<dbReference type="Proteomes" id="UP000887576">
    <property type="component" value="Unplaced"/>
</dbReference>
<reference evidence="2" key="1">
    <citation type="submission" date="2022-11" db="UniProtKB">
        <authorList>
            <consortium name="WormBaseParasite"/>
        </authorList>
    </citation>
    <scope>IDENTIFICATION</scope>
</reference>
<accession>A0AC34RB16</accession>
<evidence type="ECO:0000313" key="1">
    <source>
        <dbReference type="Proteomes" id="UP000887576"/>
    </source>
</evidence>
<evidence type="ECO:0000313" key="2">
    <source>
        <dbReference type="WBParaSite" id="JU765_v2.g5300.t1"/>
    </source>
</evidence>